<dbReference type="PROSITE" id="PS50025">
    <property type="entry name" value="LAM_G_DOMAIN"/>
    <property type="match status" value="2"/>
</dbReference>
<comment type="caution">
    <text evidence="1">Lacks conserved residue(s) required for the propagation of feature annotation.</text>
</comment>
<comment type="caution">
    <text evidence="3">The sequence shown here is derived from an EMBL/GenBank/DDBJ whole genome shotgun (WGS) entry which is preliminary data.</text>
</comment>
<dbReference type="EMBL" id="JAPWTJ010002208">
    <property type="protein sequence ID" value="KAJ8967334.1"/>
    <property type="molecule type" value="Genomic_DNA"/>
</dbReference>
<feature type="domain" description="Laminin G" evidence="2">
    <location>
        <begin position="1"/>
        <end position="96"/>
    </location>
</feature>
<keyword evidence="4" id="KW-1185">Reference proteome</keyword>
<accession>A0ABQ9IVX3</accession>
<dbReference type="Proteomes" id="UP001162164">
    <property type="component" value="Unassembled WGS sequence"/>
</dbReference>
<dbReference type="CDD" id="cd00110">
    <property type="entry name" value="LamG"/>
    <property type="match status" value="2"/>
</dbReference>
<gene>
    <name evidence="3" type="ORF">NQ317_007979</name>
</gene>
<reference evidence="3" key="1">
    <citation type="journal article" date="2023" name="Insect Mol. Biol.">
        <title>Genome sequencing provides insights into the evolution of gene families encoding plant cell wall-degrading enzymes in longhorned beetles.</title>
        <authorList>
            <person name="Shin N.R."/>
            <person name="Okamura Y."/>
            <person name="Kirsch R."/>
            <person name="Pauchet Y."/>
        </authorList>
    </citation>
    <scope>NUCLEOTIDE SEQUENCE</scope>
    <source>
        <strain evidence="3">MMC_N1</strain>
    </source>
</reference>
<dbReference type="PANTHER" id="PTHR15036">
    <property type="entry name" value="PIKACHURIN-LIKE PROTEIN"/>
    <property type="match status" value="1"/>
</dbReference>
<dbReference type="Gene3D" id="2.60.120.200">
    <property type="match status" value="2"/>
</dbReference>
<feature type="domain" description="Laminin G" evidence="2">
    <location>
        <begin position="101"/>
        <end position="278"/>
    </location>
</feature>
<keyword evidence="1" id="KW-1015">Disulfide bond</keyword>
<feature type="disulfide bond" evidence="1">
    <location>
        <begin position="251"/>
        <end position="278"/>
    </location>
</feature>
<dbReference type="SMART" id="SM00282">
    <property type="entry name" value="LamG"/>
    <property type="match status" value="1"/>
</dbReference>
<dbReference type="PANTHER" id="PTHR15036:SF85">
    <property type="entry name" value="SP2353, ISOFORM A"/>
    <property type="match status" value="1"/>
</dbReference>
<sequence>MNDGKWHNIQINKKKRKLTIILDGDQKKPYRIPKNVVRDEVYLGGVPSDSDYLNVKDLKDKLLPFRGCMKSLIINNEHEFLLKNNKYITHSNIRQCFPNIEQGAYFGGDAYAVYKESFQVNKLLELTFEFRTAEQNGILLSVSNFRNSPALSVELQNGAVVMALDMGNNIIINVTNDLNSEFALCNNKWHNVTAMYSNSELTVNVDGIRKVWVQSDVDSLMDEMDAPLYIGGLPDNAPVGTLKSRENFKGCIRKLKIEDSLMDWSDMKHLNNVLLNSCPVEVSQEDNYLHTRTV</sequence>
<protein>
    <recommendedName>
        <fullName evidence="2">Laminin G domain-containing protein</fullName>
    </recommendedName>
</protein>
<dbReference type="InterPro" id="IPR001791">
    <property type="entry name" value="Laminin_G"/>
</dbReference>
<dbReference type="Pfam" id="PF02210">
    <property type="entry name" value="Laminin_G_2"/>
    <property type="match status" value="2"/>
</dbReference>
<evidence type="ECO:0000313" key="4">
    <source>
        <dbReference type="Proteomes" id="UP001162164"/>
    </source>
</evidence>
<name>A0ABQ9IVX3_9CUCU</name>
<dbReference type="InterPro" id="IPR013320">
    <property type="entry name" value="ConA-like_dom_sf"/>
</dbReference>
<dbReference type="InterPro" id="IPR050372">
    <property type="entry name" value="Neurexin-related_CASP"/>
</dbReference>
<dbReference type="SUPFAM" id="SSF49899">
    <property type="entry name" value="Concanavalin A-like lectins/glucanases"/>
    <property type="match status" value="2"/>
</dbReference>
<evidence type="ECO:0000256" key="1">
    <source>
        <dbReference type="PROSITE-ProRule" id="PRU00122"/>
    </source>
</evidence>
<evidence type="ECO:0000313" key="3">
    <source>
        <dbReference type="EMBL" id="KAJ8967334.1"/>
    </source>
</evidence>
<organism evidence="3 4">
    <name type="scientific">Molorchus minor</name>
    <dbReference type="NCBI Taxonomy" id="1323400"/>
    <lineage>
        <taxon>Eukaryota</taxon>
        <taxon>Metazoa</taxon>
        <taxon>Ecdysozoa</taxon>
        <taxon>Arthropoda</taxon>
        <taxon>Hexapoda</taxon>
        <taxon>Insecta</taxon>
        <taxon>Pterygota</taxon>
        <taxon>Neoptera</taxon>
        <taxon>Endopterygota</taxon>
        <taxon>Coleoptera</taxon>
        <taxon>Polyphaga</taxon>
        <taxon>Cucujiformia</taxon>
        <taxon>Chrysomeloidea</taxon>
        <taxon>Cerambycidae</taxon>
        <taxon>Lamiinae</taxon>
        <taxon>Monochamini</taxon>
        <taxon>Molorchus</taxon>
    </lineage>
</organism>
<evidence type="ECO:0000259" key="2">
    <source>
        <dbReference type="PROSITE" id="PS50025"/>
    </source>
</evidence>
<proteinExistence type="predicted"/>